<keyword evidence="2" id="KW-1185">Reference proteome</keyword>
<proteinExistence type="predicted"/>
<dbReference type="STRING" id="930990.A0A067M050"/>
<name>A0A067M050_BOTB1</name>
<dbReference type="PANTHER" id="PTHR31252:SF11">
    <property type="entry name" value="DUF4419 DOMAIN-CONTAINING PROTEIN"/>
    <property type="match status" value="1"/>
</dbReference>
<dbReference type="Pfam" id="PF14388">
    <property type="entry name" value="DUF4419"/>
    <property type="match status" value="1"/>
</dbReference>
<dbReference type="AlphaFoldDB" id="A0A067M050"/>
<accession>A0A067M050</accession>
<gene>
    <name evidence="1" type="ORF">BOTBODRAFT_58894</name>
</gene>
<dbReference type="EMBL" id="KL198082">
    <property type="protein sequence ID" value="KDQ09113.1"/>
    <property type="molecule type" value="Genomic_DNA"/>
</dbReference>
<dbReference type="InParanoid" id="A0A067M050"/>
<evidence type="ECO:0008006" key="3">
    <source>
        <dbReference type="Google" id="ProtNLM"/>
    </source>
</evidence>
<sequence length="391" mass="43454">MPVTFKAASHLAEVIGAHDDIAADAPGFLAAACYEQAKQCGEFLQSSLEGLDLSSLQASKHGFVGAAIHAYNEHHNLSIRPDDVWIAILSQFNFYVNAHAEELRDRFVPHEGKKPLVVHGSGTRHTADYAGLSQQMADLIHENLVDKSLHEWILPDFTTTTPKDKTICAVTMMATLKNYFTQIFGLRCGISSVKLEGEKSDWESILARLDKIDEFGVEPIEFASMLRPIIQRFISAFDGEPDVDFWSKIAHYSGGGSGPTYLSGWITAFCTWTHEGKRVERSVGKVRRLGHDDEDASFSLGDISYSRINTQRIPPGYCEVDVVLDENGNMFDCLMVAGHVAMENVSSESGRRDTLRPSPHWFIFVKGENPNLAAAENSRRLARYRSKGTMI</sequence>
<protein>
    <recommendedName>
        <fullName evidence="3">DUF4419 domain-containing protein</fullName>
    </recommendedName>
</protein>
<reference evidence="2" key="1">
    <citation type="journal article" date="2014" name="Proc. Natl. Acad. Sci. U.S.A.">
        <title>Extensive sampling of basidiomycete genomes demonstrates inadequacy of the white-rot/brown-rot paradigm for wood decay fungi.</title>
        <authorList>
            <person name="Riley R."/>
            <person name="Salamov A.A."/>
            <person name="Brown D.W."/>
            <person name="Nagy L.G."/>
            <person name="Floudas D."/>
            <person name="Held B.W."/>
            <person name="Levasseur A."/>
            <person name="Lombard V."/>
            <person name="Morin E."/>
            <person name="Otillar R."/>
            <person name="Lindquist E.A."/>
            <person name="Sun H."/>
            <person name="LaButti K.M."/>
            <person name="Schmutz J."/>
            <person name="Jabbour D."/>
            <person name="Luo H."/>
            <person name="Baker S.E."/>
            <person name="Pisabarro A.G."/>
            <person name="Walton J.D."/>
            <person name="Blanchette R.A."/>
            <person name="Henrissat B."/>
            <person name="Martin F."/>
            <person name="Cullen D."/>
            <person name="Hibbett D.S."/>
            <person name="Grigoriev I.V."/>
        </authorList>
    </citation>
    <scope>NUCLEOTIDE SEQUENCE [LARGE SCALE GENOMIC DNA]</scope>
    <source>
        <strain evidence="2">FD-172 SS1</strain>
    </source>
</reference>
<dbReference type="Proteomes" id="UP000027195">
    <property type="component" value="Unassembled WGS sequence"/>
</dbReference>
<dbReference type="HOGENOM" id="CLU_037155_2_0_1"/>
<evidence type="ECO:0000313" key="2">
    <source>
        <dbReference type="Proteomes" id="UP000027195"/>
    </source>
</evidence>
<evidence type="ECO:0000313" key="1">
    <source>
        <dbReference type="EMBL" id="KDQ09113.1"/>
    </source>
</evidence>
<dbReference type="InterPro" id="IPR025533">
    <property type="entry name" value="DUF4419"/>
</dbReference>
<organism evidence="1 2">
    <name type="scientific">Botryobasidium botryosum (strain FD-172 SS1)</name>
    <dbReference type="NCBI Taxonomy" id="930990"/>
    <lineage>
        <taxon>Eukaryota</taxon>
        <taxon>Fungi</taxon>
        <taxon>Dikarya</taxon>
        <taxon>Basidiomycota</taxon>
        <taxon>Agaricomycotina</taxon>
        <taxon>Agaricomycetes</taxon>
        <taxon>Cantharellales</taxon>
        <taxon>Botryobasidiaceae</taxon>
        <taxon>Botryobasidium</taxon>
    </lineage>
</organism>
<dbReference type="OrthoDB" id="9978173at2759"/>
<dbReference type="PANTHER" id="PTHR31252">
    <property type="entry name" value="DUF4419 DOMAIN-CONTAINING PROTEIN"/>
    <property type="match status" value="1"/>
</dbReference>